<accession>L5LVG6</accession>
<gene>
    <name evidence="2" type="ORF">MDA_GLEAN10015011</name>
</gene>
<sequence>MNSLPPFDLSQEEGMWPEHEAPRQEPPTESSCAVAALGPPTGSPPGITTSSFRKALNWPLRLPGSLLNWIRGLLRALGQHFRDNAYNYCFTYELLSLGLPLLWVFSEVLASMYRESEESLESIRDWVLGHFPSKLS</sequence>
<feature type="region of interest" description="Disordered" evidence="1">
    <location>
        <begin position="1"/>
        <end position="46"/>
    </location>
</feature>
<evidence type="ECO:0000313" key="3">
    <source>
        <dbReference type="Proteomes" id="UP000010556"/>
    </source>
</evidence>
<dbReference type="Proteomes" id="UP000010556">
    <property type="component" value="Unassembled WGS sequence"/>
</dbReference>
<name>L5LVG6_MYODS</name>
<organism evidence="2 3">
    <name type="scientific">Myotis davidii</name>
    <name type="common">David's myotis</name>
    <dbReference type="NCBI Taxonomy" id="225400"/>
    <lineage>
        <taxon>Eukaryota</taxon>
        <taxon>Metazoa</taxon>
        <taxon>Chordata</taxon>
        <taxon>Craniata</taxon>
        <taxon>Vertebrata</taxon>
        <taxon>Euteleostomi</taxon>
        <taxon>Mammalia</taxon>
        <taxon>Eutheria</taxon>
        <taxon>Laurasiatheria</taxon>
        <taxon>Chiroptera</taxon>
        <taxon>Yangochiroptera</taxon>
        <taxon>Vespertilionidae</taxon>
        <taxon>Myotis</taxon>
    </lineage>
</organism>
<reference evidence="3" key="1">
    <citation type="journal article" date="2013" name="Science">
        <title>Comparative analysis of bat genomes provides insight into the evolution of flight and immunity.</title>
        <authorList>
            <person name="Zhang G."/>
            <person name="Cowled C."/>
            <person name="Shi Z."/>
            <person name="Huang Z."/>
            <person name="Bishop-Lilly K.A."/>
            <person name="Fang X."/>
            <person name="Wynne J.W."/>
            <person name="Xiong Z."/>
            <person name="Baker M.L."/>
            <person name="Zhao W."/>
            <person name="Tachedjian M."/>
            <person name="Zhu Y."/>
            <person name="Zhou P."/>
            <person name="Jiang X."/>
            <person name="Ng J."/>
            <person name="Yang L."/>
            <person name="Wu L."/>
            <person name="Xiao J."/>
            <person name="Feng Y."/>
            <person name="Chen Y."/>
            <person name="Sun X."/>
            <person name="Zhang Y."/>
            <person name="Marsh G.A."/>
            <person name="Crameri G."/>
            <person name="Broder C.C."/>
            <person name="Frey K.G."/>
            <person name="Wang L.F."/>
            <person name="Wang J."/>
        </authorList>
    </citation>
    <scope>NUCLEOTIDE SEQUENCE [LARGE SCALE GENOMIC DNA]</scope>
</reference>
<dbReference type="EMBL" id="KB106992">
    <property type="protein sequence ID" value="ELK30444.1"/>
    <property type="molecule type" value="Genomic_DNA"/>
</dbReference>
<dbReference type="AlphaFoldDB" id="L5LVG6"/>
<keyword evidence="3" id="KW-1185">Reference proteome</keyword>
<protein>
    <submittedName>
        <fullName evidence="2">Protein MICAL-2</fullName>
    </submittedName>
</protein>
<proteinExistence type="predicted"/>
<evidence type="ECO:0000256" key="1">
    <source>
        <dbReference type="SAM" id="MobiDB-lite"/>
    </source>
</evidence>
<evidence type="ECO:0000313" key="2">
    <source>
        <dbReference type="EMBL" id="ELK30444.1"/>
    </source>
</evidence>